<dbReference type="AlphaFoldDB" id="D3B7A9"/>
<keyword evidence="2" id="KW-1185">Reference proteome</keyword>
<dbReference type="EMBL" id="ADBJ01000018">
    <property type="protein sequence ID" value="EFA82652.1"/>
    <property type="molecule type" value="Genomic_DNA"/>
</dbReference>
<dbReference type="RefSeq" id="XP_020434769.1">
    <property type="nucleotide sequence ID" value="XM_020575249.1"/>
</dbReference>
<protein>
    <submittedName>
        <fullName evidence="1">Uncharacterized protein</fullName>
    </submittedName>
</protein>
<dbReference type="Proteomes" id="UP000001396">
    <property type="component" value="Unassembled WGS sequence"/>
</dbReference>
<sequence length="286" mass="32571">MPFPLVARKNLKEKEPALAKYSKEIADLVGQEWEYQFDLDGFSNYLEGKTFSCYSKEAPGTFLYSQVMEALRDSLKQFLTGENPTFRKEALLDAVSAKKVIVTVDTDETNKYEYYRLRFDGGIMTILFKCPVNSPNSSHFKIIQSLPGAGGYPFEVALEMTRLQPRFDNYLTNLSKATGQSWSLMEPAVALKLFQSFNADHQKSFAGMYLDALEKTSGNIINRVKDEMVKEAFAEKVPNATLTFVWKSTQTNCDCIYEYVNGGLVVSLRYQGFCNVSRDYDFERDL</sequence>
<dbReference type="GeneID" id="31359832"/>
<proteinExistence type="predicted"/>
<comment type="caution">
    <text evidence="1">The sequence shown here is derived from an EMBL/GenBank/DDBJ whole genome shotgun (WGS) entry which is preliminary data.</text>
</comment>
<evidence type="ECO:0000313" key="2">
    <source>
        <dbReference type="Proteomes" id="UP000001396"/>
    </source>
</evidence>
<name>D3B7A9_HETP5</name>
<reference evidence="1 2" key="1">
    <citation type="journal article" date="2011" name="Genome Res.">
        <title>Phylogeny-wide analysis of social amoeba genomes highlights ancient origins for complex intercellular communication.</title>
        <authorList>
            <person name="Heidel A.J."/>
            <person name="Lawal H.M."/>
            <person name="Felder M."/>
            <person name="Schilde C."/>
            <person name="Helps N.R."/>
            <person name="Tunggal B."/>
            <person name="Rivero F."/>
            <person name="John U."/>
            <person name="Schleicher M."/>
            <person name="Eichinger L."/>
            <person name="Platzer M."/>
            <person name="Noegel A.A."/>
            <person name="Schaap P."/>
            <person name="Gloeckner G."/>
        </authorList>
    </citation>
    <scope>NUCLEOTIDE SEQUENCE [LARGE SCALE GENOMIC DNA]</scope>
    <source>
        <strain evidence="2">ATCC 26659 / Pp 5 / PN500</strain>
    </source>
</reference>
<accession>D3B7A9</accession>
<dbReference type="InParanoid" id="D3B7A9"/>
<organism evidence="1 2">
    <name type="scientific">Heterostelium pallidum (strain ATCC 26659 / Pp 5 / PN500)</name>
    <name type="common">Cellular slime mold</name>
    <name type="synonym">Polysphondylium pallidum</name>
    <dbReference type="NCBI Taxonomy" id="670386"/>
    <lineage>
        <taxon>Eukaryota</taxon>
        <taxon>Amoebozoa</taxon>
        <taxon>Evosea</taxon>
        <taxon>Eumycetozoa</taxon>
        <taxon>Dictyostelia</taxon>
        <taxon>Acytosteliales</taxon>
        <taxon>Acytosteliaceae</taxon>
        <taxon>Heterostelium</taxon>
    </lineage>
</organism>
<evidence type="ECO:0000313" key="1">
    <source>
        <dbReference type="EMBL" id="EFA82652.1"/>
    </source>
</evidence>
<gene>
    <name evidence="1" type="ORF">PPL_04345</name>
</gene>